<gene>
    <name evidence="3" type="ORF">BGZ97_002904</name>
</gene>
<evidence type="ECO:0000313" key="3">
    <source>
        <dbReference type="EMBL" id="KAG0301180.1"/>
    </source>
</evidence>
<feature type="compositionally biased region" description="Polar residues" evidence="1">
    <location>
        <begin position="625"/>
        <end position="636"/>
    </location>
</feature>
<feature type="compositionally biased region" description="Basic and acidic residues" evidence="1">
    <location>
        <begin position="605"/>
        <end position="618"/>
    </location>
</feature>
<dbReference type="AlphaFoldDB" id="A0A9P6UI36"/>
<organism evidence="3 4">
    <name type="scientific">Linnemannia gamsii</name>
    <dbReference type="NCBI Taxonomy" id="64522"/>
    <lineage>
        <taxon>Eukaryota</taxon>
        <taxon>Fungi</taxon>
        <taxon>Fungi incertae sedis</taxon>
        <taxon>Mucoromycota</taxon>
        <taxon>Mortierellomycotina</taxon>
        <taxon>Mortierellomycetes</taxon>
        <taxon>Mortierellales</taxon>
        <taxon>Mortierellaceae</taxon>
        <taxon>Linnemannia</taxon>
    </lineage>
</organism>
<sequence>MGDANPSWNTTAGRNLTDGGGRGSGGRPWGNWSHEHDDDDYGYRGKPGWWNNDRDGTSAYADSMVTYVIATCYLSFLCFVAVIMCFKNMTRLRVIAAIVTFLGLSISVVGYLRANNTVLPNIYWAWNYLAESLAVIALTIAIVSVGSGFYPMTGGRSIYARMSFFVIFLYALISLGTFIVYVYQRVVKHPIPAEEVRQLRIDLVKADVFSQARLERLISKDIRNGVIPNNTNITGAADYMQLSMPEQTFYMRPSLGFYLGHQIFMLLTCVWVCMYLFIPLVKNHRHGPAGRSVDSDMMAIGVWYLTCLMSLAAAYACLNLAYVFDNELIYRPQIQALDLCLRITIGPIFFLPAPKMLIRFYRSHFKKFRGNSANKTSSNDRWTSRWRKGGNGGNGNGNSSGSSNTDSRTRYDSSNQVGSGGTGGGGGQNQHPLTRLDRGSGGGVDDAIAACASYDATTGSHYRYDGKGNGNESKIIMPTTTSPPPPAHKNLKLARSRDRGLSVESSRVLVRDFECNSSLFCPSDQETVGTRPDSYYNADYYGSGGMIMLDHRKDLTLDSLSPSPSPIGLGGLTPGHRHNGSNSSNNSSGSSSGGGIGGGGNGMSSREKRMTYGFDHPKPPKLALSPQQQQFLQSAPRSKLNRTDSADSPVRMDFPRSPIS</sequence>
<dbReference type="EMBL" id="JAAAIN010001662">
    <property type="protein sequence ID" value="KAG0301180.1"/>
    <property type="molecule type" value="Genomic_DNA"/>
</dbReference>
<feature type="region of interest" description="Disordered" evidence="1">
    <location>
        <begin position="1"/>
        <end position="30"/>
    </location>
</feature>
<keyword evidence="2" id="KW-1133">Transmembrane helix</keyword>
<keyword evidence="2" id="KW-0812">Transmembrane</keyword>
<dbReference type="Proteomes" id="UP000823405">
    <property type="component" value="Unassembled WGS sequence"/>
</dbReference>
<feature type="region of interest" description="Disordered" evidence="1">
    <location>
        <begin position="371"/>
        <end position="440"/>
    </location>
</feature>
<feature type="transmembrane region" description="Helical" evidence="2">
    <location>
        <begin position="64"/>
        <end position="85"/>
    </location>
</feature>
<keyword evidence="2" id="KW-0472">Membrane</keyword>
<accession>A0A9P6UI36</accession>
<proteinExistence type="predicted"/>
<feature type="transmembrane region" description="Helical" evidence="2">
    <location>
        <begin position="132"/>
        <end position="150"/>
    </location>
</feature>
<protein>
    <submittedName>
        <fullName evidence="3">Uncharacterized protein</fullName>
    </submittedName>
</protein>
<feature type="transmembrane region" description="Helical" evidence="2">
    <location>
        <begin position="162"/>
        <end position="183"/>
    </location>
</feature>
<feature type="compositionally biased region" description="Gly residues" evidence="1">
    <location>
        <begin position="591"/>
        <end position="602"/>
    </location>
</feature>
<feature type="transmembrane region" description="Helical" evidence="2">
    <location>
        <begin position="302"/>
        <end position="324"/>
    </location>
</feature>
<feature type="compositionally biased region" description="Gly residues" evidence="1">
    <location>
        <begin position="418"/>
        <end position="428"/>
    </location>
</feature>
<evidence type="ECO:0000313" key="4">
    <source>
        <dbReference type="Proteomes" id="UP000823405"/>
    </source>
</evidence>
<evidence type="ECO:0000256" key="1">
    <source>
        <dbReference type="SAM" id="MobiDB-lite"/>
    </source>
</evidence>
<feature type="compositionally biased region" description="Gly residues" evidence="1">
    <location>
        <begin position="18"/>
        <end position="28"/>
    </location>
</feature>
<feature type="compositionally biased region" description="Polar residues" evidence="1">
    <location>
        <begin position="371"/>
        <end position="381"/>
    </location>
</feature>
<evidence type="ECO:0000256" key="2">
    <source>
        <dbReference type="SAM" id="Phobius"/>
    </source>
</evidence>
<feature type="transmembrane region" description="Helical" evidence="2">
    <location>
        <begin position="336"/>
        <end position="358"/>
    </location>
</feature>
<feature type="region of interest" description="Disordered" evidence="1">
    <location>
        <begin position="558"/>
        <end position="660"/>
    </location>
</feature>
<feature type="transmembrane region" description="Helical" evidence="2">
    <location>
        <begin position="92"/>
        <end position="112"/>
    </location>
</feature>
<comment type="caution">
    <text evidence="3">The sequence shown here is derived from an EMBL/GenBank/DDBJ whole genome shotgun (WGS) entry which is preliminary data.</text>
</comment>
<name>A0A9P6UI36_9FUNG</name>
<keyword evidence="4" id="KW-1185">Reference proteome</keyword>
<feature type="compositionally biased region" description="Low complexity" evidence="1">
    <location>
        <begin position="580"/>
        <end position="590"/>
    </location>
</feature>
<reference evidence="3" key="1">
    <citation type="journal article" date="2020" name="Fungal Divers.">
        <title>Resolving the Mortierellaceae phylogeny through synthesis of multi-gene phylogenetics and phylogenomics.</title>
        <authorList>
            <person name="Vandepol N."/>
            <person name="Liber J."/>
            <person name="Desiro A."/>
            <person name="Na H."/>
            <person name="Kennedy M."/>
            <person name="Barry K."/>
            <person name="Grigoriev I.V."/>
            <person name="Miller A.N."/>
            <person name="O'Donnell K."/>
            <person name="Stajich J.E."/>
            <person name="Bonito G."/>
        </authorList>
    </citation>
    <scope>NUCLEOTIDE SEQUENCE</scope>
    <source>
        <strain evidence="3">NVP60</strain>
    </source>
</reference>
<feature type="compositionally biased region" description="Polar residues" evidence="1">
    <location>
        <begin position="1"/>
        <end position="12"/>
    </location>
</feature>
<feature type="transmembrane region" description="Helical" evidence="2">
    <location>
        <begin position="259"/>
        <end position="281"/>
    </location>
</feature>
<feature type="compositionally biased region" description="Gly residues" evidence="1">
    <location>
        <begin position="389"/>
        <end position="398"/>
    </location>
</feature>
<dbReference type="OrthoDB" id="2407272at2759"/>